<reference evidence="3" key="1">
    <citation type="submission" date="2020-10" db="EMBL/GenBank/DDBJ databases">
        <title>Taxonomic study of unclassified bacteria belonging to the class Ktedonobacteria.</title>
        <authorList>
            <person name="Yabe S."/>
            <person name="Wang C.M."/>
            <person name="Zheng Y."/>
            <person name="Sakai Y."/>
            <person name="Cavaletti L."/>
            <person name="Monciardini P."/>
            <person name="Donadio S."/>
        </authorList>
    </citation>
    <scope>NUCLEOTIDE SEQUENCE</scope>
    <source>
        <strain evidence="3">SOSP1-1</strain>
    </source>
</reference>
<proteinExistence type="predicted"/>
<dbReference type="AlphaFoldDB" id="A0A8J3I2E5"/>
<evidence type="ECO:0000256" key="1">
    <source>
        <dbReference type="SAM" id="MobiDB-lite"/>
    </source>
</evidence>
<gene>
    <name evidence="3" type="ORF">KSX_18220</name>
</gene>
<feature type="transmembrane region" description="Helical" evidence="2">
    <location>
        <begin position="6"/>
        <end position="22"/>
    </location>
</feature>
<keyword evidence="2" id="KW-0812">Transmembrane</keyword>
<accession>A0A8J3I2E5</accession>
<feature type="region of interest" description="Disordered" evidence="1">
    <location>
        <begin position="182"/>
        <end position="204"/>
    </location>
</feature>
<keyword evidence="2" id="KW-1133">Transmembrane helix</keyword>
<sequence>MLSRGLQIILVVALIVFLIFLFRPEYVANAGNALIKAVDGSDVSGTAQLTPKATGNGSSFQVNLQGLKTNARYVVTLDKDRCGSSSTTTLGTISSDQSGNATISVERSDLSSALQNGLWVDVRRENASGPSIACGQVKVNSQELAQFNSTPTPTSTSTNLSSFITPTTTNSGSIWDSLLTGFPQTGAGPGDHSSYDNYKYPRKR</sequence>
<dbReference type="EMBL" id="BNJF01000001">
    <property type="protein sequence ID" value="GHO43659.1"/>
    <property type="molecule type" value="Genomic_DNA"/>
</dbReference>
<name>A0A8J3I2E5_9CHLR</name>
<dbReference type="RefSeq" id="WP_220193118.1">
    <property type="nucleotide sequence ID" value="NZ_BNJF01000001.1"/>
</dbReference>
<evidence type="ECO:0000313" key="3">
    <source>
        <dbReference type="EMBL" id="GHO43659.1"/>
    </source>
</evidence>
<dbReference type="Proteomes" id="UP000612362">
    <property type="component" value="Unassembled WGS sequence"/>
</dbReference>
<keyword evidence="2" id="KW-0472">Membrane</keyword>
<evidence type="ECO:0000313" key="4">
    <source>
        <dbReference type="Proteomes" id="UP000612362"/>
    </source>
</evidence>
<protein>
    <submittedName>
        <fullName evidence="3">Uncharacterized protein</fullName>
    </submittedName>
</protein>
<comment type="caution">
    <text evidence="3">The sequence shown here is derived from an EMBL/GenBank/DDBJ whole genome shotgun (WGS) entry which is preliminary data.</text>
</comment>
<keyword evidence="4" id="KW-1185">Reference proteome</keyword>
<organism evidence="3 4">
    <name type="scientific">Ktedonospora formicarum</name>
    <dbReference type="NCBI Taxonomy" id="2778364"/>
    <lineage>
        <taxon>Bacteria</taxon>
        <taxon>Bacillati</taxon>
        <taxon>Chloroflexota</taxon>
        <taxon>Ktedonobacteria</taxon>
        <taxon>Ktedonobacterales</taxon>
        <taxon>Ktedonobacteraceae</taxon>
        <taxon>Ktedonospora</taxon>
    </lineage>
</organism>
<evidence type="ECO:0000256" key="2">
    <source>
        <dbReference type="SAM" id="Phobius"/>
    </source>
</evidence>